<evidence type="ECO:0000313" key="3">
    <source>
        <dbReference type="Proteomes" id="UP000244677"/>
    </source>
</evidence>
<name>A0A2S1LJN7_9FLAO</name>
<dbReference type="NCBIfam" id="TIGR04127">
    <property type="entry name" value="flavo_near_exo"/>
    <property type="match status" value="1"/>
</dbReference>
<dbReference type="KEGG" id="fki:FK004_01010"/>
<protein>
    <submittedName>
        <fullName evidence="2">Exosortase F system-associated protein</fullName>
    </submittedName>
</protein>
<reference evidence="2 3" key="1">
    <citation type="submission" date="2017-04" db="EMBL/GenBank/DDBJ databases">
        <title>Complete genome sequence of Flavobacterium kingsejong AJ004.</title>
        <authorList>
            <person name="Lee P.C."/>
        </authorList>
    </citation>
    <scope>NUCLEOTIDE SEQUENCE [LARGE SCALE GENOMIC DNA]</scope>
    <source>
        <strain evidence="2 3">AJ004</strain>
    </source>
</reference>
<dbReference type="EMBL" id="CP020919">
    <property type="protein sequence ID" value="AWG23901.1"/>
    <property type="molecule type" value="Genomic_DNA"/>
</dbReference>
<dbReference type="RefSeq" id="WP_108735568.1">
    <property type="nucleotide sequence ID" value="NZ_CP020919.1"/>
</dbReference>
<evidence type="ECO:0000313" key="2">
    <source>
        <dbReference type="EMBL" id="AWG23901.1"/>
    </source>
</evidence>
<dbReference type="Proteomes" id="UP000244677">
    <property type="component" value="Chromosome"/>
</dbReference>
<gene>
    <name evidence="2" type="ORF">FK004_01010</name>
</gene>
<dbReference type="PROSITE" id="PS51257">
    <property type="entry name" value="PROKAR_LIPOPROTEIN"/>
    <property type="match status" value="1"/>
</dbReference>
<keyword evidence="1" id="KW-1133">Transmembrane helix</keyword>
<organism evidence="2 3">
    <name type="scientific">Flavobacterium kingsejongi</name>
    <dbReference type="NCBI Taxonomy" id="1678728"/>
    <lineage>
        <taxon>Bacteria</taxon>
        <taxon>Pseudomonadati</taxon>
        <taxon>Bacteroidota</taxon>
        <taxon>Flavobacteriia</taxon>
        <taxon>Flavobacteriales</taxon>
        <taxon>Flavobacteriaceae</taxon>
        <taxon>Flavobacterium</taxon>
    </lineage>
</organism>
<proteinExistence type="predicted"/>
<dbReference type="AlphaFoldDB" id="A0A2S1LJN7"/>
<feature type="transmembrane region" description="Helical" evidence="1">
    <location>
        <begin position="89"/>
        <end position="109"/>
    </location>
</feature>
<evidence type="ECO:0000256" key="1">
    <source>
        <dbReference type="SAM" id="Phobius"/>
    </source>
</evidence>
<feature type="transmembrane region" description="Helical" evidence="1">
    <location>
        <begin position="59"/>
        <end position="77"/>
    </location>
</feature>
<accession>A0A2S1LJN7</accession>
<keyword evidence="1" id="KW-0472">Membrane</keyword>
<dbReference type="InterPro" id="IPR026414">
    <property type="entry name" value="ExosoTase_F-assoc_memb"/>
</dbReference>
<dbReference type="OrthoDB" id="982493at2"/>
<keyword evidence="1" id="KW-0812">Transmembrane</keyword>
<sequence>MGNKILKLALLALGIIALACVRIFEDRLFYDPFLIYFKYDYQHQEFPDYNGMRLFCGLVFRYALNMILSLFIIYVLFRDREMLKVLGVLYGILLVLLLMGLFGLLHFSGKENALAFFYIRRFLIQPLFVLLFIPALYFQQYAGKKNNSL</sequence>
<keyword evidence="3" id="KW-1185">Reference proteome</keyword>
<feature type="transmembrane region" description="Helical" evidence="1">
    <location>
        <begin position="115"/>
        <end position="138"/>
    </location>
</feature>